<dbReference type="InterPro" id="IPR023405">
    <property type="entry name" value="Topo_IA_core_domain"/>
</dbReference>
<dbReference type="AlphaFoldDB" id="A0A396JEW0"/>
<name>A0A396JEW0_MEDTR</name>
<dbReference type="GO" id="GO:0016853">
    <property type="term" value="F:isomerase activity"/>
    <property type="evidence" value="ECO:0007669"/>
    <property type="project" value="UniProtKB-KW"/>
</dbReference>
<accession>A0A396JEW0</accession>
<comment type="caution">
    <text evidence="1">The sequence shown here is derived from an EMBL/GenBank/DDBJ whole genome shotgun (WGS) entry which is preliminary data.</text>
</comment>
<dbReference type="SUPFAM" id="SSF56712">
    <property type="entry name" value="Prokaryotic type I DNA topoisomerase"/>
    <property type="match status" value="1"/>
</dbReference>
<gene>
    <name evidence="1" type="ORF">MtrunA17_Chr1g0147791</name>
</gene>
<sequence>MLCAGKEEMESFNFFSILSVKKLEDLGIGRPSTYASTLKVLKVFDLETI</sequence>
<dbReference type="EMBL" id="PSQE01000001">
    <property type="protein sequence ID" value="RHN76796.1"/>
    <property type="molecule type" value="Genomic_DNA"/>
</dbReference>
<proteinExistence type="predicted"/>
<evidence type="ECO:0000313" key="1">
    <source>
        <dbReference type="EMBL" id="RHN76796.1"/>
    </source>
</evidence>
<dbReference type="Gramene" id="rna173">
    <property type="protein sequence ID" value="RHN76796.1"/>
    <property type="gene ID" value="gene173"/>
</dbReference>
<keyword evidence="1" id="KW-0413">Isomerase</keyword>
<reference evidence="1" key="1">
    <citation type="journal article" date="2018" name="Nat. Plants">
        <title>Whole-genome landscape of Medicago truncatula symbiotic genes.</title>
        <authorList>
            <person name="Pecrix Y."/>
            <person name="Gamas P."/>
            <person name="Carrere S."/>
        </authorList>
    </citation>
    <scope>NUCLEOTIDE SEQUENCE</scope>
    <source>
        <tissue evidence="1">Leaves</tissue>
    </source>
</reference>
<dbReference type="Proteomes" id="UP000265566">
    <property type="component" value="Chromosome 1"/>
</dbReference>
<organism evidence="1">
    <name type="scientific">Medicago truncatula</name>
    <name type="common">Barrel medic</name>
    <name type="synonym">Medicago tribuloides</name>
    <dbReference type="NCBI Taxonomy" id="3880"/>
    <lineage>
        <taxon>Eukaryota</taxon>
        <taxon>Viridiplantae</taxon>
        <taxon>Streptophyta</taxon>
        <taxon>Embryophyta</taxon>
        <taxon>Tracheophyta</taxon>
        <taxon>Spermatophyta</taxon>
        <taxon>Magnoliopsida</taxon>
        <taxon>eudicotyledons</taxon>
        <taxon>Gunneridae</taxon>
        <taxon>Pentapetalae</taxon>
        <taxon>rosids</taxon>
        <taxon>fabids</taxon>
        <taxon>Fabales</taxon>
        <taxon>Fabaceae</taxon>
        <taxon>Papilionoideae</taxon>
        <taxon>50 kb inversion clade</taxon>
        <taxon>NPAAA clade</taxon>
        <taxon>Hologalegina</taxon>
        <taxon>IRL clade</taxon>
        <taxon>Trifolieae</taxon>
        <taxon>Medicago</taxon>
    </lineage>
</organism>
<protein>
    <submittedName>
        <fullName evidence="1">Putative DNA topoisomerase, type IA, central region, subdomain 1</fullName>
    </submittedName>
</protein>